<reference evidence="3" key="1">
    <citation type="submission" date="2018-07" db="EMBL/GenBank/DDBJ databases">
        <authorList>
            <consortium name="PulseNet: The National Subtyping Network for Foodborne Disease Surveillance"/>
            <person name="Tarr C.L."/>
            <person name="Trees E."/>
            <person name="Katz L.S."/>
            <person name="Carleton-Romer H.A."/>
            <person name="Stroika S."/>
            <person name="Kucerova Z."/>
            <person name="Roache K.F."/>
            <person name="Sabol A.L."/>
            <person name="Besser J."/>
            <person name="Gerner-Smidt P."/>
        </authorList>
    </citation>
    <scope>NUCLEOTIDE SEQUENCE</scope>
    <source>
        <strain evidence="3">2013K-0359</strain>
        <strain evidence="2">PNUSAS050161</strain>
    </source>
</reference>
<feature type="signal peptide" evidence="1">
    <location>
        <begin position="1"/>
        <end position="18"/>
    </location>
</feature>
<evidence type="ECO:0000313" key="3">
    <source>
        <dbReference type="EMBL" id="ECZ8067749.1"/>
    </source>
</evidence>
<dbReference type="AlphaFoldDB" id="A0A625CN98"/>
<comment type="caution">
    <text evidence="3">The sequence shown here is derived from an EMBL/GenBank/DDBJ whole genome shotgun (WGS) entry which is preliminary data.</text>
</comment>
<name>A0A625CN98_SALER</name>
<evidence type="ECO:0000256" key="1">
    <source>
        <dbReference type="SAM" id="SignalP"/>
    </source>
</evidence>
<dbReference type="EMBL" id="AALHWI010000006">
    <property type="protein sequence ID" value="ECZ8067749.1"/>
    <property type="molecule type" value="Genomic_DNA"/>
</dbReference>
<protein>
    <submittedName>
        <fullName evidence="3">Uncharacterized protein</fullName>
    </submittedName>
</protein>
<feature type="chain" id="PRO_5036157236" evidence="1">
    <location>
        <begin position="19"/>
        <end position="390"/>
    </location>
</feature>
<proteinExistence type="predicted"/>
<sequence>MKKMIFFKLYLFALGLVAVNNFSCRNANKVLQTEKRNNFMSWENVAGLSKIQIWAESCSSSDGDEAFLFVNDNHQILITVGVSLALYETSKAGPTLEEVKSAISLIDNSDGDALKFLVEGDAGDYISVYDPSHVNAQKINNSNFQYQFKYYLSSNKTINPNVSSEEVSAKLSYKNSDGSFIYDMSSQGDYSIKDYVKVTMFAEKEYGLKGSGKTTVTLEKDSVSPHHVFSDYKGYKLDDATLYLYHLTIADSYFHIVDLNYGPQQGVYGSIQNLAYGYDQSQAPMWMYTASVFCPAFIHGLGEKTISDVYKYDIGNVDTICVRYDYNQRPHEIALLAAQVDINRHDAITGHSPLTGGLTLHDQFGNKIIIDLHYKYVDDHKLIPVLNGVS</sequence>
<accession>A0A625CN98</accession>
<dbReference type="EMBL" id="AAGGXD010000010">
    <property type="protein sequence ID" value="EBN8299540.1"/>
    <property type="molecule type" value="Genomic_DNA"/>
</dbReference>
<evidence type="ECO:0000313" key="2">
    <source>
        <dbReference type="EMBL" id="EBN8299540.1"/>
    </source>
</evidence>
<gene>
    <name evidence="2" type="ORF">D1D77_07165</name>
    <name evidence="3" type="ORF">NE17_10235</name>
</gene>
<keyword evidence="1" id="KW-0732">Signal</keyword>
<organism evidence="3">
    <name type="scientific">Salmonella enterica</name>
    <name type="common">Salmonella choleraesuis</name>
    <dbReference type="NCBI Taxonomy" id="28901"/>
    <lineage>
        <taxon>Bacteria</taxon>
        <taxon>Pseudomonadati</taxon>
        <taxon>Pseudomonadota</taxon>
        <taxon>Gammaproteobacteria</taxon>
        <taxon>Enterobacterales</taxon>
        <taxon>Enterobacteriaceae</taxon>
        <taxon>Salmonella</taxon>
    </lineage>
</organism>